<proteinExistence type="predicted"/>
<sequence>MSSKFHNLRPFKITKFSNFLNPDWFLPSEASLKCTLFQRLIFELLENRYWEVSSAASSDEDQAKFLECNEHETGVQSFSGRCGPAIASQENIYNSQAGQGIEITLLSTSSLRSSECVSDAGLVLREFFEPGATAGSLFGQYQSFDQKSSFYLLNGAIPPIENGEHFLFPTGDSGFQQILESHLKFVAFHTHQELMELRLPVTWEYLHKKKMETWKTIQLGGRFGSEPERRNGKCHIFNRWPCFCSRQSGCFHY</sequence>
<evidence type="ECO:0000313" key="1">
    <source>
        <dbReference type="EMBL" id="PQQ07926.1"/>
    </source>
</evidence>
<accession>A0A315A1I0</accession>
<dbReference type="Proteomes" id="UP000250321">
    <property type="component" value="Unassembled WGS sequence"/>
</dbReference>
<dbReference type="OrthoDB" id="442460at2759"/>
<organism evidence="1 2">
    <name type="scientific">Prunus yedoensis var. nudiflora</name>
    <dbReference type="NCBI Taxonomy" id="2094558"/>
    <lineage>
        <taxon>Eukaryota</taxon>
        <taxon>Viridiplantae</taxon>
        <taxon>Streptophyta</taxon>
        <taxon>Embryophyta</taxon>
        <taxon>Tracheophyta</taxon>
        <taxon>Spermatophyta</taxon>
        <taxon>Magnoliopsida</taxon>
        <taxon>eudicotyledons</taxon>
        <taxon>Gunneridae</taxon>
        <taxon>Pentapetalae</taxon>
        <taxon>rosids</taxon>
        <taxon>fabids</taxon>
        <taxon>Rosales</taxon>
        <taxon>Rosaceae</taxon>
        <taxon>Amygdaloideae</taxon>
        <taxon>Amygdaleae</taxon>
        <taxon>Prunus</taxon>
    </lineage>
</organism>
<dbReference type="AlphaFoldDB" id="A0A315A1I0"/>
<gene>
    <name evidence="1" type="ORF">Pyn_35742</name>
</gene>
<protein>
    <submittedName>
        <fullName evidence="1">Uncharacterized protein</fullName>
    </submittedName>
</protein>
<dbReference type="PANTHER" id="PTHR47764:SF2">
    <property type="entry name" value="UBIQUITIN-LIKE PROTEASE FAMILY PROFILE DOMAIN-CONTAINING PROTEIN"/>
    <property type="match status" value="1"/>
</dbReference>
<dbReference type="STRING" id="2094558.A0A315A1I0"/>
<name>A0A315A1I0_PRUYE</name>
<evidence type="ECO:0000313" key="2">
    <source>
        <dbReference type="Proteomes" id="UP000250321"/>
    </source>
</evidence>
<comment type="caution">
    <text evidence="1">The sequence shown here is derived from an EMBL/GenBank/DDBJ whole genome shotgun (WGS) entry which is preliminary data.</text>
</comment>
<keyword evidence="2" id="KW-1185">Reference proteome</keyword>
<dbReference type="PANTHER" id="PTHR47764">
    <property type="entry name" value="UBIQUITIN-LIKE-SPECIFIC PROTEASE 2B-RELATED"/>
    <property type="match status" value="1"/>
</dbReference>
<dbReference type="EMBL" id="PJQY01000790">
    <property type="protein sequence ID" value="PQQ07926.1"/>
    <property type="molecule type" value="Genomic_DNA"/>
</dbReference>
<reference evidence="1 2" key="1">
    <citation type="submission" date="2018-02" db="EMBL/GenBank/DDBJ databases">
        <title>Draft genome of wild Prunus yedoensis var. nudiflora.</title>
        <authorList>
            <person name="Baek S."/>
            <person name="Kim J.-H."/>
            <person name="Choi K."/>
            <person name="Kim G.-B."/>
            <person name="Cho A."/>
            <person name="Jang H."/>
            <person name="Shin C.-H."/>
            <person name="Yu H.-J."/>
            <person name="Mun J.-H."/>
        </authorList>
    </citation>
    <scope>NUCLEOTIDE SEQUENCE [LARGE SCALE GENOMIC DNA]</scope>
    <source>
        <strain evidence="2">cv. Jeju island</strain>
        <tissue evidence="1">Leaf</tissue>
    </source>
</reference>